<dbReference type="GO" id="GO:0016104">
    <property type="term" value="P:triterpenoid biosynthetic process"/>
    <property type="evidence" value="ECO:0007669"/>
    <property type="project" value="UniProtKB-ARBA"/>
</dbReference>
<protein>
    <recommendedName>
        <fullName evidence="6">Glycosyltransferase</fullName>
        <ecNumber evidence="6">2.4.1.-</ecNumber>
    </recommendedName>
</protein>
<dbReference type="GO" id="GO:0080044">
    <property type="term" value="F:quercetin 7-O-glucosyltransferase activity"/>
    <property type="evidence" value="ECO:0007669"/>
    <property type="project" value="TreeGrafter"/>
</dbReference>
<name>A7M6H9_DIACA</name>
<dbReference type="PANTHER" id="PTHR11926">
    <property type="entry name" value="GLUCOSYL/GLUCURONOSYL TRANSFERASES"/>
    <property type="match status" value="1"/>
</dbReference>
<sequence>MDTQNGHQNQLIHVLMISFPGQGHVNPLLRLGKRMASQGFLVTFVTTEDFGQGIRKANDSISAEPVPMGDGFIRFEFIDDELAADEPMRRDLDRYLPHLESVGRRWVPAMLTRMAQEKRPVSCMINNSFIPWVTDVAHELGLPCAVLWPQSCASFLIHYYFHHKLVPFPAEDALDRDTEIPTLPVLKWDEVPTFLHPATPYPFLGRAVLAQFKNISRAFCILMDTFYELEPETVDFTSKLLAPIPVRPIGPLFKKAITGSDRVRADSFRADKDCLKWLDSKPDGSVVYISFGTVVYLKQEQIDELALGIEAAGVSFLWVIKPPHPDMSTVHHTLPEGFLDRVGDKGKVISFSPQEQVLAHPAVACFMTHCGWNSSMEAITSGVPLIAFPQWSDQVTDAKFLCEVFGMGAILCRGEQDKRIIPRDEVERCLTEATSGPKGAEMKKNALKWKDAALQAIANGGSSDVNFTNYMDEIRQKSESVLADSNGNGYPNGHANGH</sequence>
<dbReference type="InterPro" id="IPR035595">
    <property type="entry name" value="UDP_glycos_trans_CS"/>
</dbReference>
<dbReference type="AlphaFoldDB" id="A7M6H9"/>
<dbReference type="CAZy" id="GT1">
    <property type="family name" value="Glycosyltransferase Family 1"/>
</dbReference>
<dbReference type="CDD" id="cd03784">
    <property type="entry name" value="GT1_Gtf-like"/>
    <property type="match status" value="1"/>
</dbReference>
<dbReference type="SUPFAM" id="SSF53756">
    <property type="entry name" value="UDP-Glycosyltransferase/glycogen phosphorylase"/>
    <property type="match status" value="1"/>
</dbReference>
<evidence type="ECO:0000256" key="3">
    <source>
        <dbReference type="ARBA" id="ARBA00022679"/>
    </source>
</evidence>
<dbReference type="EC" id="2.4.1.-" evidence="6"/>
<dbReference type="Pfam" id="PF00201">
    <property type="entry name" value="UDPGT"/>
    <property type="match status" value="1"/>
</dbReference>
<organism evidence="7">
    <name type="scientific">Dianthus caryophyllus</name>
    <name type="common">Carnation</name>
    <name type="synonym">Clove pink</name>
    <dbReference type="NCBI Taxonomy" id="3570"/>
    <lineage>
        <taxon>Eukaryota</taxon>
        <taxon>Viridiplantae</taxon>
        <taxon>Streptophyta</taxon>
        <taxon>Embryophyta</taxon>
        <taxon>Tracheophyta</taxon>
        <taxon>Spermatophyta</taxon>
        <taxon>Magnoliopsida</taxon>
        <taxon>eudicotyledons</taxon>
        <taxon>Gunneridae</taxon>
        <taxon>Pentapetalae</taxon>
        <taxon>Caryophyllales</taxon>
        <taxon>Caryophyllaceae</taxon>
        <taxon>Caryophylleae</taxon>
        <taxon>Dianthus</taxon>
    </lineage>
</organism>
<dbReference type="PANTHER" id="PTHR11926:SF986">
    <property type="entry name" value="UDP-GLYCOSYLTRANSFERASE 84A1"/>
    <property type="match status" value="1"/>
</dbReference>
<keyword evidence="2 5" id="KW-0328">Glycosyltransferase</keyword>
<evidence type="ECO:0000256" key="5">
    <source>
        <dbReference type="RuleBase" id="RU003718"/>
    </source>
</evidence>
<dbReference type="EMBL" id="AB294377">
    <property type="protein sequence ID" value="BAF75877.1"/>
    <property type="molecule type" value="mRNA"/>
</dbReference>
<dbReference type="FunFam" id="3.40.50.2000:FF:000060">
    <property type="entry name" value="Glycosyltransferase"/>
    <property type="match status" value="1"/>
</dbReference>
<evidence type="ECO:0000313" key="7">
    <source>
        <dbReference type="EMBL" id="BAF75877.1"/>
    </source>
</evidence>
<evidence type="ECO:0000256" key="1">
    <source>
        <dbReference type="ARBA" id="ARBA00009995"/>
    </source>
</evidence>
<comment type="similarity">
    <text evidence="1 5">Belongs to the UDP-glycosyltransferase family.</text>
</comment>
<keyword evidence="3 5" id="KW-0808">Transferase</keyword>
<evidence type="ECO:0000256" key="2">
    <source>
        <dbReference type="ARBA" id="ARBA00022676"/>
    </source>
</evidence>
<dbReference type="GO" id="GO:0120514">
    <property type="term" value="F:2-hydroxyflavanone C-glucosyltransferase activity"/>
    <property type="evidence" value="ECO:0007669"/>
    <property type="project" value="UniProtKB-EC"/>
</dbReference>
<proteinExistence type="evidence at transcript level"/>
<gene>
    <name evidence="7" type="primary">DcA14</name>
</gene>
<reference evidence="7" key="1">
    <citation type="journal article" date="2011" name="Plant Biotechnol. (Sheffield)">
        <title>Isolation of cDNAs encoding tetrahydroxychalcone 2'-glucosyltransferase activity from carnation, cyclamen, and catharanthus.</title>
        <authorList>
            <person name="Togami J."/>
            <person name="Okuhara H."/>
            <person name="Nakamura N."/>
            <person name="Ishiguro K."/>
            <person name="Hirose C."/>
            <person name="Ochiai M."/>
            <person name="Fukui Y."/>
            <person name="Yamaguchi M."/>
            <person name="Tanaka Y."/>
        </authorList>
    </citation>
    <scope>NUCLEOTIDE SEQUENCE</scope>
</reference>
<dbReference type="PROSITE" id="PS00375">
    <property type="entry name" value="UDPGT"/>
    <property type="match status" value="1"/>
</dbReference>
<comment type="catalytic activity">
    <reaction evidence="4">
        <text>a 3'-hydro-2'-hydroxy-beta-oxodihydrochalcone + UDP-alpha-D-glucose = a 3'-(beta-D-glucopyranosyl)-2'-hydroxy-beta-oxodihydrochalcone + UDP + H(+)</text>
        <dbReference type="Rhea" id="RHEA:51504"/>
        <dbReference type="ChEBI" id="CHEBI:15378"/>
        <dbReference type="ChEBI" id="CHEBI:58223"/>
        <dbReference type="ChEBI" id="CHEBI:58885"/>
        <dbReference type="ChEBI" id="CHEBI:142482"/>
        <dbReference type="ChEBI" id="CHEBI:142483"/>
        <dbReference type="EC" id="2.4.1.360"/>
    </reaction>
    <physiologicalReaction direction="left-to-right" evidence="4">
        <dbReference type="Rhea" id="RHEA:51505"/>
    </physiologicalReaction>
</comment>
<dbReference type="Gene3D" id="3.40.50.2000">
    <property type="entry name" value="Glycogen Phosphorylase B"/>
    <property type="match status" value="2"/>
</dbReference>
<evidence type="ECO:0000256" key="4">
    <source>
        <dbReference type="ARBA" id="ARBA00051296"/>
    </source>
</evidence>
<dbReference type="InterPro" id="IPR002213">
    <property type="entry name" value="UDP_glucos_trans"/>
</dbReference>
<dbReference type="GO" id="GO:0016135">
    <property type="term" value="P:saponin biosynthetic process"/>
    <property type="evidence" value="ECO:0007669"/>
    <property type="project" value="UniProtKB-ARBA"/>
</dbReference>
<evidence type="ECO:0000256" key="6">
    <source>
        <dbReference type="RuleBase" id="RU362057"/>
    </source>
</evidence>
<dbReference type="GO" id="GO:0080043">
    <property type="term" value="F:quercetin 3-O-glucosyltransferase activity"/>
    <property type="evidence" value="ECO:0007669"/>
    <property type="project" value="TreeGrafter"/>
</dbReference>
<accession>A7M6H9</accession>